<evidence type="ECO:0000313" key="2">
    <source>
        <dbReference type="Proteomes" id="UP000669903"/>
    </source>
</evidence>
<gene>
    <name evidence="1" type="primary">Setmar_126</name>
    <name evidence="1" type="ORF">G6Z76_0003438</name>
</gene>
<feature type="non-terminal residue" evidence="1">
    <location>
        <position position="415"/>
    </location>
</feature>
<feature type="non-terminal residue" evidence="1">
    <location>
        <position position="1"/>
    </location>
</feature>
<keyword evidence="1" id="KW-0489">Methyltransferase</keyword>
<keyword evidence="1" id="KW-0808">Transferase</keyword>
<dbReference type="AlphaFoldDB" id="A0A836GEE4"/>
<protein>
    <submittedName>
        <fullName evidence="1">SETMR methyltransferase</fullName>
    </submittedName>
</protein>
<dbReference type="PANTHER" id="PTHR31511:SF12">
    <property type="entry name" value="RHO TERMINATION FACTOR N-TERMINAL DOMAIN-CONTAINING PROTEIN"/>
    <property type="match status" value="1"/>
</dbReference>
<name>A0A836GEE4_9HYME</name>
<dbReference type="Gene3D" id="3.30.420.10">
    <property type="entry name" value="Ribonuclease H-like superfamily/Ribonuclease H"/>
    <property type="match status" value="1"/>
</dbReference>
<accession>A0A836GEE4</accession>
<dbReference type="GO" id="GO:0032259">
    <property type="term" value="P:methylation"/>
    <property type="evidence" value="ECO:0007669"/>
    <property type="project" value="UniProtKB-KW"/>
</dbReference>
<proteinExistence type="predicted"/>
<dbReference type="Proteomes" id="UP000669903">
    <property type="component" value="Unassembled WGS sequence"/>
</dbReference>
<reference evidence="1" key="1">
    <citation type="submission" date="2020-03" db="EMBL/GenBank/DDBJ databases">
        <title>Relaxed selection underlies rapid genomic changes in the transitions from sociality to social parasitism in ants.</title>
        <authorList>
            <person name="Bi X."/>
        </authorList>
    </citation>
    <scope>NUCLEOTIDE SEQUENCE</scope>
    <source>
        <strain evidence="1">BGI-DK2014a</strain>
        <tissue evidence="1">Whole body</tissue>
    </source>
</reference>
<dbReference type="PANTHER" id="PTHR31511">
    <property type="entry name" value="PROTEIN CBG23764"/>
    <property type="match status" value="1"/>
</dbReference>
<comment type="caution">
    <text evidence="1">The sequence shown here is derived from an EMBL/GenBank/DDBJ whole genome shotgun (WGS) entry which is preliminary data.</text>
</comment>
<evidence type="ECO:0000313" key="1">
    <source>
        <dbReference type="EMBL" id="KAG5338747.1"/>
    </source>
</evidence>
<dbReference type="EMBL" id="JAANIC010003605">
    <property type="protein sequence ID" value="KAG5338747.1"/>
    <property type="molecule type" value="Genomic_DNA"/>
</dbReference>
<keyword evidence="2" id="KW-1185">Reference proteome</keyword>
<dbReference type="InterPro" id="IPR036397">
    <property type="entry name" value="RNaseH_sf"/>
</dbReference>
<dbReference type="GO" id="GO:0003676">
    <property type="term" value="F:nucleic acid binding"/>
    <property type="evidence" value="ECO:0007669"/>
    <property type="project" value="InterPro"/>
</dbReference>
<dbReference type="GO" id="GO:0008168">
    <property type="term" value="F:methyltransferase activity"/>
    <property type="evidence" value="ECO:0007669"/>
    <property type="project" value="UniProtKB-KW"/>
</dbReference>
<sequence>IETAFESHILTSAVKNFKHIESRRFFEDASEIVLEHVHSVMQRYDSIKINTVFVKFETLNDISINVYTNEKGIVPIRLADQKRIKHVNLLYVEDDNAGYLALIKDLSRLVRSQITRNKNKKYFCDSNNSKKLDWVPHELSVKNMMDRINICDTLLKRNKIEPFLKRMITDDEKWITYDNRTRKRSWIKEGEKGIQKPGLMMKKVMCVWSEDDKWLSFDNHCRKERISFVIYADLECALEKTDGNSESATYKYHHVSDTTQQRMHCSCDSSLSGYHFRREKEYIAWFTEELRNLAHNSSRREGVGYDAHFVIKEIAIVYERHVDLLPITKEKYISFTKHVDSTKNDQKNCVKLQFIDLFRFLASNLDKLALIYLKTDVLLLADVFKNFHDSCIDPAYYYILPGFTWDAMLKHAEVR</sequence>
<organism evidence="1 2">
    <name type="scientific">Acromyrmex charruanus</name>
    <dbReference type="NCBI Taxonomy" id="2715315"/>
    <lineage>
        <taxon>Eukaryota</taxon>
        <taxon>Metazoa</taxon>
        <taxon>Ecdysozoa</taxon>
        <taxon>Arthropoda</taxon>
        <taxon>Hexapoda</taxon>
        <taxon>Insecta</taxon>
        <taxon>Pterygota</taxon>
        <taxon>Neoptera</taxon>
        <taxon>Endopterygota</taxon>
        <taxon>Hymenoptera</taxon>
        <taxon>Apocrita</taxon>
        <taxon>Aculeata</taxon>
        <taxon>Formicoidea</taxon>
        <taxon>Formicidae</taxon>
        <taxon>Myrmicinae</taxon>
        <taxon>Acromyrmex</taxon>
    </lineage>
</organism>